<dbReference type="PROSITE" id="PS01229">
    <property type="entry name" value="COF_2"/>
    <property type="match status" value="1"/>
</dbReference>
<dbReference type="PROSITE" id="PS01228">
    <property type="entry name" value="COF_1"/>
    <property type="match status" value="1"/>
</dbReference>
<accession>A0A173QUG7</accession>
<dbReference type="InterPro" id="IPR006379">
    <property type="entry name" value="HAD-SF_hydro_IIB"/>
</dbReference>
<protein>
    <submittedName>
        <fullName evidence="1">Putative bifunctional phosphatase/peptidyl-prolyl cis-trans isomerase</fullName>
    </submittedName>
</protein>
<dbReference type="GO" id="GO:0000287">
    <property type="term" value="F:magnesium ion binding"/>
    <property type="evidence" value="ECO:0007669"/>
    <property type="project" value="TreeGrafter"/>
</dbReference>
<dbReference type="GO" id="GO:0005829">
    <property type="term" value="C:cytosol"/>
    <property type="evidence" value="ECO:0007669"/>
    <property type="project" value="TreeGrafter"/>
</dbReference>
<dbReference type="SFLD" id="SFLDG01144">
    <property type="entry name" value="C2.B.4:_PGP_Like"/>
    <property type="match status" value="1"/>
</dbReference>
<dbReference type="PANTHER" id="PTHR10000">
    <property type="entry name" value="PHOSPHOSERINE PHOSPHATASE"/>
    <property type="match status" value="1"/>
</dbReference>
<dbReference type="Gene3D" id="3.40.50.1000">
    <property type="entry name" value="HAD superfamily/HAD-like"/>
    <property type="match status" value="1"/>
</dbReference>
<sequence length="277" mass="31008">MPRFRFFYLLLYEKKSSISMIKAVFFDIDGTLVSFKTHKLPDSTVRALDLLREKGIKVFIATGRQLQSINNLGTQEFDGYVTLNGGYCLAGKDKVIYKHNIPSEDIEALIRYQENEEAFPCALVEEDGIYQNYVDDSVRQLYDMLDFPHPPLRPLCGNGGKEVYQLIAFFSPGHEERIMSVLPHCEATRWNPLFADVVPRGSSKAVGIDKIIEHYGISLHETMAFGDGGNDMAMLRHAGIGVAMGNAGDEVKEAADYVTDSVDDDGVMNALRHFDVI</sequence>
<proteinExistence type="predicted"/>
<organism evidence="1 2">
    <name type="scientific">Parabacteroides distasonis</name>
    <dbReference type="NCBI Taxonomy" id="823"/>
    <lineage>
        <taxon>Bacteria</taxon>
        <taxon>Pseudomonadati</taxon>
        <taxon>Bacteroidota</taxon>
        <taxon>Bacteroidia</taxon>
        <taxon>Bacteroidales</taxon>
        <taxon>Tannerellaceae</taxon>
        <taxon>Parabacteroides</taxon>
    </lineage>
</organism>
<dbReference type="SFLD" id="SFLDG01140">
    <property type="entry name" value="C2.B:_Phosphomannomutase_and_P"/>
    <property type="match status" value="1"/>
</dbReference>
<evidence type="ECO:0000313" key="2">
    <source>
        <dbReference type="Proteomes" id="UP000095591"/>
    </source>
</evidence>
<dbReference type="Gene3D" id="3.30.1240.10">
    <property type="match status" value="1"/>
</dbReference>
<dbReference type="InterPro" id="IPR023214">
    <property type="entry name" value="HAD_sf"/>
</dbReference>
<dbReference type="GO" id="GO:0016853">
    <property type="term" value="F:isomerase activity"/>
    <property type="evidence" value="ECO:0007669"/>
    <property type="project" value="UniProtKB-KW"/>
</dbReference>
<dbReference type="Pfam" id="PF08282">
    <property type="entry name" value="Hydrolase_3"/>
    <property type="match status" value="1"/>
</dbReference>
<dbReference type="GO" id="GO:0016791">
    <property type="term" value="F:phosphatase activity"/>
    <property type="evidence" value="ECO:0007669"/>
    <property type="project" value="TreeGrafter"/>
</dbReference>
<dbReference type="PANTHER" id="PTHR10000:SF25">
    <property type="entry name" value="PHOSPHATASE YKRA-RELATED"/>
    <property type="match status" value="1"/>
</dbReference>
<dbReference type="InterPro" id="IPR036412">
    <property type="entry name" value="HAD-like_sf"/>
</dbReference>
<dbReference type="EMBL" id="CYXP01000001">
    <property type="protein sequence ID" value="CUM68969.1"/>
    <property type="molecule type" value="Genomic_DNA"/>
</dbReference>
<dbReference type="SFLD" id="SFLDS00003">
    <property type="entry name" value="Haloacid_Dehalogenase"/>
    <property type="match status" value="1"/>
</dbReference>
<evidence type="ECO:0000313" key="1">
    <source>
        <dbReference type="EMBL" id="CUM68969.1"/>
    </source>
</evidence>
<keyword evidence="1" id="KW-0413">Isomerase</keyword>
<dbReference type="NCBIfam" id="TIGR01484">
    <property type="entry name" value="HAD-SF-IIB"/>
    <property type="match status" value="1"/>
</dbReference>
<name>A0A173QUG7_PARDI</name>
<gene>
    <name evidence="1" type="ORF">ERS852429_00019</name>
</gene>
<dbReference type="Proteomes" id="UP000095591">
    <property type="component" value="Unassembled WGS sequence"/>
</dbReference>
<reference evidence="1 2" key="1">
    <citation type="submission" date="2015-09" db="EMBL/GenBank/DDBJ databases">
        <authorList>
            <consortium name="Pathogen Informatics"/>
        </authorList>
    </citation>
    <scope>NUCLEOTIDE SEQUENCE [LARGE SCALE GENOMIC DNA]</scope>
    <source>
        <strain evidence="1 2">2789STDY5608872</strain>
    </source>
</reference>
<dbReference type="InterPro" id="IPR000150">
    <property type="entry name" value="Cof"/>
</dbReference>
<dbReference type="AlphaFoldDB" id="A0A173QUG7"/>
<dbReference type="NCBIfam" id="TIGR00099">
    <property type="entry name" value="Cof-subfamily"/>
    <property type="match status" value="1"/>
</dbReference>
<dbReference type="SUPFAM" id="SSF56784">
    <property type="entry name" value="HAD-like"/>
    <property type="match status" value="1"/>
</dbReference>